<dbReference type="KEGG" id="kphy:AOZ06_20905"/>
<feature type="region of interest" description="Disordered" evidence="1">
    <location>
        <begin position="316"/>
        <end position="335"/>
    </location>
</feature>
<name>A0A0N9I2T4_9PSEU</name>
<dbReference type="NCBIfam" id="TIGR00702">
    <property type="entry name" value="YcaO-type kinase domain"/>
    <property type="match status" value="1"/>
</dbReference>
<dbReference type="STRING" id="860235.AOZ06_20905"/>
<dbReference type="PROSITE" id="PS51664">
    <property type="entry name" value="YCAO"/>
    <property type="match status" value="1"/>
</dbReference>
<dbReference type="Gene3D" id="3.30.160.660">
    <property type="match status" value="1"/>
</dbReference>
<gene>
    <name evidence="3" type="ORF">AOZ06_20905</name>
</gene>
<keyword evidence="4" id="KW-1185">Reference proteome</keyword>
<dbReference type="Pfam" id="PF21084">
    <property type="entry name" value="WHD_DUF4423_like"/>
    <property type="match status" value="1"/>
</dbReference>
<feature type="domain" description="YcaO" evidence="2">
    <location>
        <begin position="395"/>
        <end position="760"/>
    </location>
</feature>
<dbReference type="Proteomes" id="UP000063699">
    <property type="component" value="Chromosome"/>
</dbReference>
<evidence type="ECO:0000259" key="2">
    <source>
        <dbReference type="PROSITE" id="PS51664"/>
    </source>
</evidence>
<dbReference type="PANTHER" id="PTHR37809:SF1">
    <property type="entry name" value="RIBOSOMAL PROTEIN S12 METHYLTHIOTRANSFERASE ACCESSORY FACTOR YCAO"/>
    <property type="match status" value="1"/>
</dbReference>
<sequence>MTGQGAPTGRVVGFKRHLRVEVIKGEAVYLFSERGVTALKGSDAEALAPLLDSTRDLPGLLRDVPAGVAPEQVGRFIARLDEAGLITLGPPPGNGTAERARAYWEAAGTDADTAVAGTAGKHIQVIAAGDADPAAAVAALRQAGLTARVGSGELTTDDPADLSVVLCDDYLSPDLADIDAVHRTMRRPWLLAKLAGAQVWLGPFFDSPELGCWHCLASRLWAHRDAEAHVQASLGRVGPASRPVASLPALDAMATGMLAVEVAKWLAGYRYPGQRAVLTFDSLDLTARHHEFHRRPQCALCGDPTHMRAQAHRPVLLSPQPKSPDNAGGHRSLPPQQVLDSYQHLISPVTGVIKEITRHETGPEFFNSFRAGHNVAVRRRCLFNPHAAPRAENGGKGVTPLHGRVSAMCEALERHSGFFHGDEERVRGSYKSFGDRAIHPSSCQLFDDRQYPGRSAWNAAHSPFQHVPDPFDDNAVLDWTPVWSLTRERHRLLPTAMLYYGAPPEAGSVSLYADSNGNAAGSCLEDAVLQGLLELVERDSVAMWWYNRTRRPEVDLAAFGDPWIDELREVYAGLDREVWVLDVTADSGIPVLVALSRRTGGGNEDIMFGFGAHLDPRVAMRRALTEMNQLMPVVVDGYTWTEPEPLNWWQNATVANQPYLRPDPAARPLVPSDYGYTPAPDLLDDVTRVRGLVEGLGLEVLVLDQTRPDIGLPVVKVVVPGMRSFWARFAPGRLFDVPVRLGWLPRPTPYDELNPIPLFI</sequence>
<dbReference type="PANTHER" id="PTHR37809">
    <property type="entry name" value="RIBOSOMAL PROTEIN S12 METHYLTHIOTRANSFERASE ACCESSORY FACTOR YCAO"/>
    <property type="match status" value="1"/>
</dbReference>
<accession>A0A0N9I2T4</accession>
<evidence type="ECO:0000256" key="1">
    <source>
        <dbReference type="SAM" id="MobiDB-lite"/>
    </source>
</evidence>
<evidence type="ECO:0000313" key="4">
    <source>
        <dbReference type="Proteomes" id="UP000063699"/>
    </source>
</evidence>
<evidence type="ECO:0000313" key="3">
    <source>
        <dbReference type="EMBL" id="ALG09048.1"/>
    </source>
</evidence>
<dbReference type="NCBIfam" id="TIGR03882">
    <property type="entry name" value="cyclo_dehyd_2"/>
    <property type="match status" value="1"/>
</dbReference>
<dbReference type="Gene3D" id="3.30.1330.230">
    <property type="match status" value="1"/>
</dbReference>
<dbReference type="InterPro" id="IPR003776">
    <property type="entry name" value="YcaO-like_dom"/>
</dbReference>
<dbReference type="Gene3D" id="3.40.50.720">
    <property type="entry name" value="NAD(P)-binding Rossmann-like Domain"/>
    <property type="match status" value="1"/>
</dbReference>
<protein>
    <recommendedName>
        <fullName evidence="2">YcaO domain-containing protein</fullName>
    </recommendedName>
</protein>
<proteinExistence type="predicted"/>
<dbReference type="Gene3D" id="3.90.930.60">
    <property type="match status" value="1"/>
</dbReference>
<organism evidence="3 4">
    <name type="scientific">Kibdelosporangium phytohabitans</name>
    <dbReference type="NCBI Taxonomy" id="860235"/>
    <lineage>
        <taxon>Bacteria</taxon>
        <taxon>Bacillati</taxon>
        <taxon>Actinomycetota</taxon>
        <taxon>Actinomycetes</taxon>
        <taxon>Pseudonocardiales</taxon>
        <taxon>Pseudonocardiaceae</taxon>
        <taxon>Kibdelosporangium</taxon>
    </lineage>
</organism>
<dbReference type="OrthoDB" id="2379922at2"/>
<dbReference type="Pfam" id="PF02624">
    <property type="entry name" value="YcaO"/>
    <property type="match status" value="1"/>
</dbReference>
<dbReference type="EMBL" id="CP012752">
    <property type="protein sequence ID" value="ALG09048.1"/>
    <property type="molecule type" value="Genomic_DNA"/>
</dbReference>
<dbReference type="SUPFAM" id="SSF69572">
    <property type="entry name" value="Activating enzymes of the ubiquitin-like proteins"/>
    <property type="match status" value="1"/>
</dbReference>
<dbReference type="GO" id="GO:0008641">
    <property type="term" value="F:ubiquitin-like modifier activating enzyme activity"/>
    <property type="evidence" value="ECO:0007669"/>
    <property type="project" value="InterPro"/>
</dbReference>
<reference evidence="3 4" key="1">
    <citation type="submission" date="2015-07" db="EMBL/GenBank/DDBJ databases">
        <title>Genome sequencing of Kibdelosporangium phytohabitans.</title>
        <authorList>
            <person name="Qin S."/>
            <person name="Xing K."/>
        </authorList>
    </citation>
    <scope>NUCLEOTIDE SEQUENCE [LARGE SCALE GENOMIC DNA]</scope>
    <source>
        <strain evidence="3 4">KLBMP1111</strain>
    </source>
</reference>
<dbReference type="InterPro" id="IPR027624">
    <property type="entry name" value="TOMM_cyclo_SagD"/>
</dbReference>
<dbReference type="InterPro" id="IPR022291">
    <property type="entry name" value="Bacteriocin_synth_cyclodeHase"/>
</dbReference>
<dbReference type="Gene3D" id="3.30.40.250">
    <property type="match status" value="1"/>
</dbReference>
<dbReference type="InterPro" id="IPR035985">
    <property type="entry name" value="Ubiquitin-activating_enz"/>
</dbReference>
<dbReference type="NCBIfam" id="TIGR03604">
    <property type="entry name" value="TOMM_cyclo_SagD"/>
    <property type="match status" value="1"/>
</dbReference>
<dbReference type="AlphaFoldDB" id="A0A0N9I2T4"/>
<dbReference type="RefSeq" id="WP_054290952.1">
    <property type="nucleotide sequence ID" value="NZ_CP012752.1"/>
</dbReference>
<dbReference type="InterPro" id="IPR049274">
    <property type="entry name" value="LynD/TruD_wHTH-like"/>
</dbReference>